<keyword evidence="2" id="KW-0378">Hydrolase</keyword>
<dbReference type="PANTHER" id="PTHR22762:SF54">
    <property type="entry name" value="BCDNA.GH04962"/>
    <property type="match status" value="1"/>
</dbReference>
<name>A0A9Q0FDI7_9ROSI</name>
<dbReference type="PANTHER" id="PTHR22762">
    <property type="entry name" value="ALPHA-GLUCOSIDASE"/>
    <property type="match status" value="1"/>
</dbReference>
<feature type="domain" description="Glycoside hydrolase family 31 N-terminal" evidence="5">
    <location>
        <begin position="73"/>
        <end position="207"/>
    </location>
</feature>
<dbReference type="GO" id="GO:0005975">
    <property type="term" value="P:carbohydrate metabolic process"/>
    <property type="evidence" value="ECO:0007669"/>
    <property type="project" value="InterPro"/>
</dbReference>
<dbReference type="InterPro" id="IPR011013">
    <property type="entry name" value="Gal_mutarotase_sf_dom"/>
</dbReference>
<dbReference type="GO" id="GO:0090599">
    <property type="term" value="F:alpha-glucosidase activity"/>
    <property type="evidence" value="ECO:0007669"/>
    <property type="project" value="TreeGrafter"/>
</dbReference>
<evidence type="ECO:0000313" key="7">
    <source>
        <dbReference type="Proteomes" id="UP001141552"/>
    </source>
</evidence>
<evidence type="ECO:0000313" key="6">
    <source>
        <dbReference type="EMBL" id="KAJ4828804.1"/>
    </source>
</evidence>
<dbReference type="GO" id="GO:0030246">
    <property type="term" value="F:carbohydrate binding"/>
    <property type="evidence" value="ECO:0007669"/>
    <property type="project" value="InterPro"/>
</dbReference>
<keyword evidence="1" id="KW-0732">Signal</keyword>
<comment type="caution">
    <text evidence="6">The sequence shown here is derived from an EMBL/GenBank/DDBJ whole genome shotgun (WGS) entry which is preliminary data.</text>
</comment>
<dbReference type="SUPFAM" id="SSF74650">
    <property type="entry name" value="Galactose mutarotase-like"/>
    <property type="match status" value="1"/>
</dbReference>
<dbReference type="Gene3D" id="3.20.20.80">
    <property type="entry name" value="Glycosidases"/>
    <property type="match status" value="1"/>
</dbReference>
<evidence type="ECO:0000256" key="2">
    <source>
        <dbReference type="ARBA" id="ARBA00022801"/>
    </source>
</evidence>
<organism evidence="6 7">
    <name type="scientific">Turnera subulata</name>
    <dbReference type="NCBI Taxonomy" id="218843"/>
    <lineage>
        <taxon>Eukaryota</taxon>
        <taxon>Viridiplantae</taxon>
        <taxon>Streptophyta</taxon>
        <taxon>Embryophyta</taxon>
        <taxon>Tracheophyta</taxon>
        <taxon>Spermatophyta</taxon>
        <taxon>Magnoliopsida</taxon>
        <taxon>eudicotyledons</taxon>
        <taxon>Gunneridae</taxon>
        <taxon>Pentapetalae</taxon>
        <taxon>rosids</taxon>
        <taxon>fabids</taxon>
        <taxon>Malpighiales</taxon>
        <taxon>Passifloraceae</taxon>
        <taxon>Turnera</taxon>
    </lineage>
</organism>
<gene>
    <name evidence="6" type="ORF">Tsubulata_010818</name>
</gene>
<evidence type="ECO:0000256" key="4">
    <source>
        <dbReference type="ARBA" id="ARBA00023295"/>
    </source>
</evidence>
<dbReference type="GO" id="GO:0006491">
    <property type="term" value="P:N-glycan processing"/>
    <property type="evidence" value="ECO:0007669"/>
    <property type="project" value="TreeGrafter"/>
</dbReference>
<dbReference type="EMBL" id="JAKUCV010006080">
    <property type="protein sequence ID" value="KAJ4828804.1"/>
    <property type="molecule type" value="Genomic_DNA"/>
</dbReference>
<evidence type="ECO:0000256" key="1">
    <source>
        <dbReference type="ARBA" id="ARBA00022729"/>
    </source>
</evidence>
<sequence>MLHTKPSVAVAPYIVNYNGAVFRQFYNNKKSKKSWRIPLDPPHHRFQVPDVVLPDFLSKKLWLQRLTPEDGGSSSAVYLSDEYDVVLRHDPFEVFVRRQSTNRPVLSLNSHRLFDYEPLRKKEEGDDWEERFRSHTDTRPHGPQSITLDVSFFGSEFVTGIPEHATSLALSESPFGLYGSIPLMISHGKARNNAGFFWLKTAEMQIDVLGKGWDSETGLLLPSEQDRVDTLWMVEAGIVDAFFFVGPGPKDVVRQYTSVTGKPSMPPLFSTAYHQCRWNYRDEEDVENVDAKELRSHDMLKKVKNRRSHGEGRRNVCYGCGFVEQRWCFWR</sequence>
<keyword evidence="3" id="KW-0325">Glycoprotein</keyword>
<dbReference type="InterPro" id="IPR025887">
    <property type="entry name" value="Glyco_hydro_31_N_dom"/>
</dbReference>
<dbReference type="Gene3D" id="2.60.40.1760">
    <property type="entry name" value="glycosyl hydrolase (family 31)"/>
    <property type="match status" value="1"/>
</dbReference>
<evidence type="ECO:0000259" key="5">
    <source>
        <dbReference type="Pfam" id="PF13802"/>
    </source>
</evidence>
<accession>A0A9Q0FDI7</accession>
<protein>
    <recommendedName>
        <fullName evidence="5">Glycoside hydrolase family 31 N-terminal domain-containing protein</fullName>
    </recommendedName>
</protein>
<dbReference type="AlphaFoldDB" id="A0A9Q0FDI7"/>
<keyword evidence="7" id="KW-1185">Reference proteome</keyword>
<dbReference type="CDD" id="cd14752">
    <property type="entry name" value="GH31_N"/>
    <property type="match status" value="1"/>
</dbReference>
<dbReference type="OrthoDB" id="3237269at2759"/>
<evidence type="ECO:0000256" key="3">
    <source>
        <dbReference type="ARBA" id="ARBA00023180"/>
    </source>
</evidence>
<dbReference type="Proteomes" id="UP001141552">
    <property type="component" value="Unassembled WGS sequence"/>
</dbReference>
<proteinExistence type="predicted"/>
<keyword evidence="4" id="KW-0326">Glycosidase</keyword>
<reference evidence="6" key="2">
    <citation type="journal article" date="2023" name="Plants (Basel)">
        <title>Annotation of the Turnera subulata (Passifloraceae) Draft Genome Reveals the S-Locus Evolved after the Divergence of Turneroideae from Passifloroideae in a Stepwise Manner.</title>
        <authorList>
            <person name="Henning P.M."/>
            <person name="Roalson E.H."/>
            <person name="Mir W."/>
            <person name="McCubbin A.G."/>
            <person name="Shore J.S."/>
        </authorList>
    </citation>
    <scope>NUCLEOTIDE SEQUENCE</scope>
    <source>
        <strain evidence="6">F60SS</strain>
    </source>
</reference>
<reference evidence="6" key="1">
    <citation type="submission" date="2022-02" db="EMBL/GenBank/DDBJ databases">
        <authorList>
            <person name="Henning P.M."/>
            <person name="McCubbin A.G."/>
            <person name="Shore J.S."/>
        </authorList>
    </citation>
    <scope>NUCLEOTIDE SEQUENCE</scope>
    <source>
        <strain evidence="6">F60SS</strain>
        <tissue evidence="6">Leaves</tissue>
    </source>
</reference>
<dbReference type="Pfam" id="PF13802">
    <property type="entry name" value="Gal_mutarotas_2"/>
    <property type="match status" value="1"/>
</dbReference>